<name>A0ABV9YEI9_9PSEU</name>
<dbReference type="PANTHER" id="PTHR42815">
    <property type="entry name" value="FAD-BINDING, PUTATIVE (AFU_ORTHOLOGUE AFUA_6G07600)-RELATED"/>
    <property type="match status" value="1"/>
</dbReference>
<evidence type="ECO:0000256" key="1">
    <source>
        <dbReference type="SAM" id="MobiDB-lite"/>
    </source>
</evidence>
<comment type="caution">
    <text evidence="2">The sequence shown here is derived from an EMBL/GenBank/DDBJ whole genome shotgun (WGS) entry which is preliminary data.</text>
</comment>
<dbReference type="SUPFAM" id="SSF50475">
    <property type="entry name" value="FMN-binding split barrel"/>
    <property type="match status" value="1"/>
</dbReference>
<dbReference type="RefSeq" id="WP_344042042.1">
    <property type="nucleotide sequence ID" value="NZ_BAAAKE010000031.1"/>
</dbReference>
<dbReference type="Gene3D" id="2.30.110.10">
    <property type="entry name" value="Electron Transport, Fmn-binding Protein, Chain A"/>
    <property type="match status" value="1"/>
</dbReference>
<dbReference type="InterPro" id="IPR012349">
    <property type="entry name" value="Split_barrel_FMN-bd"/>
</dbReference>
<accession>A0ABV9YEI9</accession>
<gene>
    <name evidence="2" type="ORF">ACFPFM_41830</name>
</gene>
<dbReference type="Proteomes" id="UP001595833">
    <property type="component" value="Unassembled WGS sequence"/>
</dbReference>
<dbReference type="PANTHER" id="PTHR42815:SF2">
    <property type="entry name" value="FAD-BINDING, PUTATIVE (AFU_ORTHOLOGUE AFUA_6G07600)-RELATED"/>
    <property type="match status" value="1"/>
</dbReference>
<dbReference type="EMBL" id="JBHSJB010000053">
    <property type="protein sequence ID" value="MFC5060291.1"/>
    <property type="molecule type" value="Genomic_DNA"/>
</dbReference>
<keyword evidence="3" id="KW-1185">Reference proteome</keyword>
<sequence>MYHRGHRAVQREAGVLDRADHAGRAIRTSIPDVAARFLAERPVLFLGADDGGGRLWATSLTGEPGFLRVVDPRTVVVGAGPAAVDPLAAALAGPTPVGMIAVDPVTRRRVRVNGVARPEGGGLVVHVDRVFANCPRHIQRRLPEPGPAGAPRVADRGAALTPGQRERVRAADTFFVTTASDEGGVETSHRGGNPGFARVTSPTELEWPDYAGNAMFLTLGNLALRPVAGLLFPDWGTGTALHVSGRARVETSPERVAEHPGAERVVLFTVTDVVEIAGPSPLRWSAPGYSRSNPPVA</sequence>
<protein>
    <submittedName>
        <fullName evidence="2">Pyridoxamine 5'-phosphate oxidase family protein</fullName>
    </submittedName>
</protein>
<proteinExistence type="predicted"/>
<evidence type="ECO:0000313" key="2">
    <source>
        <dbReference type="EMBL" id="MFC5060291.1"/>
    </source>
</evidence>
<feature type="region of interest" description="Disordered" evidence="1">
    <location>
        <begin position="141"/>
        <end position="163"/>
    </location>
</feature>
<reference evidence="3" key="1">
    <citation type="journal article" date="2019" name="Int. J. Syst. Evol. Microbiol.">
        <title>The Global Catalogue of Microorganisms (GCM) 10K type strain sequencing project: providing services to taxonomists for standard genome sequencing and annotation.</title>
        <authorList>
            <consortium name="The Broad Institute Genomics Platform"/>
            <consortium name="The Broad Institute Genome Sequencing Center for Infectious Disease"/>
            <person name="Wu L."/>
            <person name="Ma J."/>
        </authorList>
    </citation>
    <scope>NUCLEOTIDE SEQUENCE [LARGE SCALE GENOMIC DNA]</scope>
    <source>
        <strain evidence="3">KCTC 12848</strain>
    </source>
</reference>
<evidence type="ECO:0000313" key="3">
    <source>
        <dbReference type="Proteomes" id="UP001595833"/>
    </source>
</evidence>
<organism evidence="2 3">
    <name type="scientific">Saccharothrix xinjiangensis</name>
    <dbReference type="NCBI Taxonomy" id="204798"/>
    <lineage>
        <taxon>Bacteria</taxon>
        <taxon>Bacillati</taxon>
        <taxon>Actinomycetota</taxon>
        <taxon>Actinomycetes</taxon>
        <taxon>Pseudonocardiales</taxon>
        <taxon>Pseudonocardiaceae</taxon>
        <taxon>Saccharothrix</taxon>
    </lineage>
</organism>